<evidence type="ECO:0000313" key="7">
    <source>
        <dbReference type="EMBL" id="TVY52964.1"/>
    </source>
</evidence>
<feature type="zinc finger region" description="C3H1-type" evidence="4">
    <location>
        <begin position="35"/>
        <end position="64"/>
    </location>
</feature>
<gene>
    <name evidence="7" type="primary">PAN3_1</name>
    <name evidence="7" type="ORF">LCER1_G004582</name>
</gene>
<keyword evidence="1 4" id="KW-0479">Metal-binding</keyword>
<dbReference type="EMBL" id="QGMG01000522">
    <property type="protein sequence ID" value="TVY52964.1"/>
    <property type="molecule type" value="Genomic_DNA"/>
</dbReference>
<dbReference type="PROSITE" id="PS50103">
    <property type="entry name" value="ZF_C3H1"/>
    <property type="match status" value="1"/>
</dbReference>
<name>A0A7D8YL44_9HELO</name>
<organism evidence="7 8">
    <name type="scientific">Lachnellula cervina</name>
    <dbReference type="NCBI Taxonomy" id="1316786"/>
    <lineage>
        <taxon>Eukaryota</taxon>
        <taxon>Fungi</taxon>
        <taxon>Dikarya</taxon>
        <taxon>Ascomycota</taxon>
        <taxon>Pezizomycotina</taxon>
        <taxon>Leotiomycetes</taxon>
        <taxon>Helotiales</taxon>
        <taxon>Lachnaceae</taxon>
        <taxon>Lachnellula</taxon>
    </lineage>
</organism>
<evidence type="ECO:0000256" key="4">
    <source>
        <dbReference type="PROSITE-ProRule" id="PRU00723"/>
    </source>
</evidence>
<keyword evidence="2 4" id="KW-0863">Zinc-finger</keyword>
<dbReference type="Gene3D" id="6.10.250.3160">
    <property type="match status" value="1"/>
</dbReference>
<dbReference type="Pfam" id="PF25586">
    <property type="entry name" value="zf-CCCH_PAN3"/>
    <property type="match status" value="1"/>
</dbReference>
<evidence type="ECO:0000259" key="6">
    <source>
        <dbReference type="PROSITE" id="PS50103"/>
    </source>
</evidence>
<feature type="region of interest" description="Disordered" evidence="5">
    <location>
        <begin position="1"/>
        <end position="30"/>
    </location>
</feature>
<dbReference type="GO" id="GO:0008270">
    <property type="term" value="F:zinc ion binding"/>
    <property type="evidence" value="ECO:0007669"/>
    <property type="project" value="UniProtKB-KW"/>
</dbReference>
<evidence type="ECO:0000313" key="8">
    <source>
        <dbReference type="Proteomes" id="UP000481288"/>
    </source>
</evidence>
<evidence type="ECO:0000256" key="5">
    <source>
        <dbReference type="SAM" id="MobiDB-lite"/>
    </source>
</evidence>
<feature type="domain" description="C3H1-type" evidence="6">
    <location>
        <begin position="35"/>
        <end position="64"/>
    </location>
</feature>
<dbReference type="InterPro" id="IPR000571">
    <property type="entry name" value="Znf_CCCH"/>
</dbReference>
<evidence type="ECO:0000256" key="1">
    <source>
        <dbReference type="ARBA" id="ARBA00022723"/>
    </source>
</evidence>
<comment type="caution">
    <text evidence="7">The sequence shown here is derived from an EMBL/GenBank/DDBJ whole genome shotgun (WGS) entry which is preliminary data.</text>
</comment>
<feature type="compositionally biased region" description="Basic and acidic residues" evidence="5">
    <location>
        <begin position="21"/>
        <end position="30"/>
    </location>
</feature>
<evidence type="ECO:0000256" key="3">
    <source>
        <dbReference type="ARBA" id="ARBA00022833"/>
    </source>
</evidence>
<dbReference type="AlphaFoldDB" id="A0A7D8YL44"/>
<sequence>MAAARFNSPELRKPVSSPRPKGREKDMGLPEYIENAKDTLCRNVLIYGHCRYEDQGCAFNHDPNKSISGQAEL</sequence>
<protein>
    <submittedName>
        <fullName evidence="7">PAN2-PAN3 deadenylation complex subunit PAN3</fullName>
    </submittedName>
</protein>
<dbReference type="OrthoDB" id="204958at2759"/>
<keyword evidence="3 4" id="KW-0862">Zinc</keyword>
<evidence type="ECO:0000256" key="2">
    <source>
        <dbReference type="ARBA" id="ARBA00022771"/>
    </source>
</evidence>
<accession>A0A7D8YL44</accession>
<dbReference type="Proteomes" id="UP000481288">
    <property type="component" value="Unassembled WGS sequence"/>
</dbReference>
<dbReference type="InterPro" id="IPR036855">
    <property type="entry name" value="Znf_CCCH_sf"/>
</dbReference>
<proteinExistence type="predicted"/>
<reference evidence="7 8" key="1">
    <citation type="submission" date="2018-05" db="EMBL/GenBank/DDBJ databases">
        <title>Whole genome sequencing for identification of molecular markers to develop diagnostic detection tools for the regulated plant pathogen Lachnellula willkommii.</title>
        <authorList>
            <person name="Giroux E."/>
            <person name="Bilodeau G."/>
        </authorList>
    </citation>
    <scope>NUCLEOTIDE SEQUENCE [LARGE SCALE GENOMIC DNA]</scope>
    <source>
        <strain evidence="7 8">CBS 625.97</strain>
    </source>
</reference>
<keyword evidence="8" id="KW-1185">Reference proteome</keyword>
<dbReference type="SUPFAM" id="SSF90229">
    <property type="entry name" value="CCCH zinc finger"/>
    <property type="match status" value="1"/>
</dbReference>